<dbReference type="SMART" id="SM00248">
    <property type="entry name" value="ANK"/>
    <property type="match status" value="2"/>
</dbReference>
<dbReference type="GO" id="GO:0005737">
    <property type="term" value="C:cytoplasm"/>
    <property type="evidence" value="ECO:0007669"/>
    <property type="project" value="TreeGrafter"/>
</dbReference>
<evidence type="ECO:0000313" key="6">
    <source>
        <dbReference type="Proteomes" id="UP000039046"/>
    </source>
</evidence>
<dbReference type="PANTHER" id="PTHR46231">
    <property type="entry name" value="ANKYRIN REPEAT AND BTB/POZ DOMAIN-CONTAINING PROTEIN 1"/>
    <property type="match status" value="1"/>
</dbReference>
<dbReference type="GO" id="GO:0000151">
    <property type="term" value="C:ubiquitin ligase complex"/>
    <property type="evidence" value="ECO:0007669"/>
    <property type="project" value="TreeGrafter"/>
</dbReference>
<organism evidence="5 6">
    <name type="scientific">[Torrubiella] hemipterigena</name>
    <dbReference type="NCBI Taxonomy" id="1531966"/>
    <lineage>
        <taxon>Eukaryota</taxon>
        <taxon>Fungi</taxon>
        <taxon>Dikarya</taxon>
        <taxon>Ascomycota</taxon>
        <taxon>Pezizomycotina</taxon>
        <taxon>Sordariomycetes</taxon>
        <taxon>Hypocreomycetidae</taxon>
        <taxon>Hypocreales</taxon>
        <taxon>Clavicipitaceae</taxon>
        <taxon>Clavicipitaceae incertae sedis</taxon>
        <taxon>'Torrubiella' clade</taxon>
    </lineage>
</organism>
<dbReference type="SUPFAM" id="SSF48403">
    <property type="entry name" value="Ankyrin repeat"/>
    <property type="match status" value="1"/>
</dbReference>
<gene>
    <name evidence="5" type="ORF">VHEMI06567</name>
</gene>
<evidence type="ECO:0000256" key="2">
    <source>
        <dbReference type="ARBA" id="ARBA00023043"/>
    </source>
</evidence>
<dbReference type="Proteomes" id="UP000039046">
    <property type="component" value="Unassembled WGS sequence"/>
</dbReference>
<dbReference type="InterPro" id="IPR044515">
    <property type="entry name" value="ABTB1"/>
</dbReference>
<dbReference type="SUPFAM" id="SSF54695">
    <property type="entry name" value="POZ domain"/>
    <property type="match status" value="2"/>
</dbReference>
<dbReference type="Pfam" id="PF00651">
    <property type="entry name" value="BTB"/>
    <property type="match status" value="2"/>
</dbReference>
<feature type="domain" description="BTB" evidence="4">
    <location>
        <begin position="355"/>
        <end position="413"/>
    </location>
</feature>
<dbReference type="Gene3D" id="1.25.40.20">
    <property type="entry name" value="Ankyrin repeat-containing domain"/>
    <property type="match status" value="1"/>
</dbReference>
<feature type="domain" description="BTB" evidence="4">
    <location>
        <begin position="148"/>
        <end position="213"/>
    </location>
</feature>
<keyword evidence="2" id="KW-0040">ANK repeat</keyword>
<keyword evidence="1" id="KW-0677">Repeat</keyword>
<evidence type="ECO:0000259" key="4">
    <source>
        <dbReference type="PROSITE" id="PS50097"/>
    </source>
</evidence>
<dbReference type="CDD" id="cd18186">
    <property type="entry name" value="BTB_POZ_ZBTB_KLHL-like"/>
    <property type="match status" value="1"/>
</dbReference>
<dbReference type="PANTHER" id="PTHR46231:SF1">
    <property type="entry name" value="ANKYRIN REPEAT AND BTB_POZ DOMAIN-CONTAINING PROTEIN 1"/>
    <property type="match status" value="1"/>
</dbReference>
<dbReference type="InterPro" id="IPR036770">
    <property type="entry name" value="Ankyrin_rpt-contain_sf"/>
</dbReference>
<dbReference type="OrthoDB" id="10267235at2759"/>
<dbReference type="EMBL" id="CDHN01000003">
    <property type="protein sequence ID" value="CEJ90811.1"/>
    <property type="molecule type" value="Genomic_DNA"/>
</dbReference>
<dbReference type="FunFam" id="1.25.40.20:FF:000248">
    <property type="entry name" value="Ankyrin repeat and BTB/POZ domain protein"/>
    <property type="match status" value="1"/>
</dbReference>
<evidence type="ECO:0000256" key="1">
    <source>
        <dbReference type="ARBA" id="ARBA00022737"/>
    </source>
</evidence>
<reference evidence="5 6" key="1">
    <citation type="journal article" date="2015" name="Genome Announc.">
        <title>Draft Genome Sequence and Gene Annotation of the Entomopathogenic Fungus Verticillium hemipterigenum.</title>
        <authorList>
            <person name="Horn F."/>
            <person name="Habel A."/>
            <person name="Scharf D.H."/>
            <person name="Dworschak J."/>
            <person name="Brakhage A.A."/>
            <person name="Guthke R."/>
            <person name="Hertweck C."/>
            <person name="Linde J."/>
        </authorList>
    </citation>
    <scope>NUCLEOTIDE SEQUENCE [LARGE SCALE GENOMIC DNA]</scope>
</reference>
<dbReference type="Pfam" id="PF13637">
    <property type="entry name" value="Ank_4"/>
    <property type="match status" value="1"/>
</dbReference>
<evidence type="ECO:0000256" key="3">
    <source>
        <dbReference type="SAM" id="MobiDB-lite"/>
    </source>
</evidence>
<accession>A0A0A1T0Z7</accession>
<sequence length="647" mass="72782">MVLRKHELESKLGEESHLIKTGVLRDDNPLEDNEDFNDFLLACRHGDLQKCQEYINLGININGKDRFDYTALIIASLCGHYELVQLLLESGALAERNTFQGERCIYNALNDRIRNLLLQYDFSKSSDPFVYWSSHITTLMSQSASSTSDITLSADTKSFNLHKFLLACRSPYFRKKLEAQPETITWKLASSIPVEALQVVLRFIYLGDLPRELVGPNSHVSEEDVLKGLDKISKQLEVEQLWEAILGGNDRRLARQRYEDEVQRALGQVKSFFQDKVVGHKMVVDVERADDVKWNHDNSIFADVLLRADEPVEDEADQLGESTPPTERNGMPIGPAVGLLPDELPAKKSRKAVLYPAHKAMLTRSEYFATMFSGDFVESRKTDHLRVVTVDCSPPVLELVLAFLYTESAACPLEHALELLYAADMLFLDNLKAKAAVAISTLGSGKKNALVDRTHTVQADANGGLTVEVEPINIYDVIHAAWDLRVQRLEEFAARYLAHRLEDYIDEPEFQELIRESADRLQKREETDTIELLDDIRYYLSERFRLRFEDVGIEDMMDDEGELNADAAAAIAEEAARQNGVNGANSDSHEAQPLKPTTDTAVEDQDGGAAVTIDGEAAEDEFVSDAINYQLLLNKIDVMLDRLQLDA</sequence>
<dbReference type="AlphaFoldDB" id="A0A0A1T0Z7"/>
<evidence type="ECO:0000313" key="5">
    <source>
        <dbReference type="EMBL" id="CEJ90811.1"/>
    </source>
</evidence>
<dbReference type="InterPro" id="IPR002110">
    <property type="entry name" value="Ankyrin_rpt"/>
</dbReference>
<dbReference type="CDD" id="cd18497">
    <property type="entry name" value="BACK_ABTB1_BPOZ"/>
    <property type="match status" value="1"/>
</dbReference>
<protein>
    <submittedName>
        <fullName evidence="5">Putative Ankyrin repeat and BTB/POZ domain-containing protein 1</fullName>
    </submittedName>
</protein>
<dbReference type="STRING" id="1531966.A0A0A1T0Z7"/>
<dbReference type="Gene3D" id="3.30.710.10">
    <property type="entry name" value="Potassium Channel Kv1.1, Chain A"/>
    <property type="match status" value="2"/>
</dbReference>
<dbReference type="InterPro" id="IPR011333">
    <property type="entry name" value="SKP1/BTB/POZ_sf"/>
</dbReference>
<dbReference type="PROSITE" id="PS50097">
    <property type="entry name" value="BTB"/>
    <property type="match status" value="2"/>
</dbReference>
<dbReference type="InterPro" id="IPR000210">
    <property type="entry name" value="BTB/POZ_dom"/>
</dbReference>
<dbReference type="HOGENOM" id="CLU_022885_2_0_1"/>
<dbReference type="SMART" id="SM00225">
    <property type="entry name" value="BTB"/>
    <property type="match status" value="2"/>
</dbReference>
<keyword evidence="6" id="KW-1185">Reference proteome</keyword>
<proteinExistence type="predicted"/>
<feature type="region of interest" description="Disordered" evidence="3">
    <location>
        <begin position="579"/>
        <end position="606"/>
    </location>
</feature>
<name>A0A0A1T0Z7_9HYPO</name>